<dbReference type="AlphaFoldDB" id="A0A0J7Y283"/>
<protein>
    <submittedName>
        <fullName evidence="3">Secretion activating protein</fullName>
    </submittedName>
</protein>
<dbReference type="PATRIC" id="fig|1420583.3.peg.1418"/>
<gene>
    <name evidence="3" type="ORF">V473_07045</name>
</gene>
<organism evidence="3 4">
    <name type="scientific">Sphingobium cupriresistens LL01</name>
    <dbReference type="NCBI Taxonomy" id="1420583"/>
    <lineage>
        <taxon>Bacteria</taxon>
        <taxon>Pseudomonadati</taxon>
        <taxon>Pseudomonadota</taxon>
        <taxon>Alphaproteobacteria</taxon>
        <taxon>Sphingomonadales</taxon>
        <taxon>Sphingomonadaceae</taxon>
        <taxon>Sphingobium</taxon>
    </lineage>
</organism>
<accession>A0A0J7Y283</accession>
<evidence type="ECO:0000313" key="4">
    <source>
        <dbReference type="Proteomes" id="UP000052232"/>
    </source>
</evidence>
<dbReference type="InterPro" id="IPR018537">
    <property type="entry name" value="Peptidoglycan-bd_3"/>
</dbReference>
<proteinExistence type="predicted"/>
<dbReference type="InterPro" id="IPR023346">
    <property type="entry name" value="Lysozyme-like_dom_sf"/>
</dbReference>
<dbReference type="CDD" id="cd13926">
    <property type="entry name" value="N-acetylmuramidase_GH108"/>
    <property type="match status" value="1"/>
</dbReference>
<dbReference type="SUPFAM" id="SSF53955">
    <property type="entry name" value="Lysozyme-like"/>
    <property type="match status" value="1"/>
</dbReference>
<dbReference type="Proteomes" id="UP000052232">
    <property type="component" value="Unassembled WGS sequence"/>
</dbReference>
<dbReference type="Pfam" id="PF09374">
    <property type="entry name" value="PG_binding_3"/>
    <property type="match status" value="1"/>
</dbReference>
<evidence type="ECO:0000259" key="1">
    <source>
        <dbReference type="Pfam" id="PF05838"/>
    </source>
</evidence>
<dbReference type="Gene3D" id="1.20.141.10">
    <property type="entry name" value="Chitosanase, subunit A, domain 1"/>
    <property type="match status" value="1"/>
</dbReference>
<dbReference type="EMBL" id="JACT01000001">
    <property type="protein sequence ID" value="KMS57939.1"/>
    <property type="molecule type" value="Genomic_DNA"/>
</dbReference>
<keyword evidence="4" id="KW-1185">Reference proteome</keyword>
<name>A0A0J7Y283_9SPHN</name>
<feature type="domain" description="Peptidoglycan binding" evidence="2">
    <location>
        <begin position="94"/>
        <end position="178"/>
    </location>
</feature>
<evidence type="ECO:0000259" key="2">
    <source>
        <dbReference type="Pfam" id="PF09374"/>
    </source>
</evidence>
<dbReference type="STRING" id="1420583.V473_07045"/>
<dbReference type="Pfam" id="PF05838">
    <property type="entry name" value="Glyco_hydro_108"/>
    <property type="match status" value="1"/>
</dbReference>
<evidence type="ECO:0000313" key="3">
    <source>
        <dbReference type="EMBL" id="KMS57939.1"/>
    </source>
</evidence>
<comment type="caution">
    <text evidence="3">The sequence shown here is derived from an EMBL/GenBank/DDBJ whole genome shotgun (WGS) entry which is preliminary data.</text>
</comment>
<sequence length="182" mass="19667">MNIDKQIDEVIRREGGYVNHPNDRGGPTNWGITQQVARAYGYAGDMKALPRATAVAIYRERYWTAPKFDQLAAVFPEIGHEIFDTGINMGTAAAAKFVQRVLNVCNRGAADYPDITADGLVGKMTIAAANGLKAKRGTAAGEVLRKAIDGLQAARYVEIAEANPTQESFAFGWLANRVGVLP</sequence>
<dbReference type="RefSeq" id="WP_066601809.1">
    <property type="nucleotide sequence ID" value="NZ_KQ130434.1"/>
</dbReference>
<dbReference type="InterPro" id="IPR008565">
    <property type="entry name" value="TtsA-like_GH18_dom"/>
</dbReference>
<feature type="domain" description="TtsA-like Glycoside hydrolase family 108" evidence="1">
    <location>
        <begin position="8"/>
        <end position="90"/>
    </location>
</feature>
<reference evidence="3 4" key="1">
    <citation type="journal article" date="2015" name="G3 (Bethesda)">
        <title>Insights into Ongoing Evolution of the Hexachlorocyclohexane Catabolic Pathway from Comparative Genomics of Ten Sphingomonadaceae Strains.</title>
        <authorList>
            <person name="Pearce S.L."/>
            <person name="Oakeshott J.G."/>
            <person name="Pandey G."/>
        </authorList>
    </citation>
    <scope>NUCLEOTIDE SEQUENCE [LARGE SCALE GENOMIC DNA]</scope>
    <source>
        <strain evidence="3 4">LL01</strain>
    </source>
</reference>